<protein>
    <submittedName>
        <fullName evidence="2">Membrane protein</fullName>
    </submittedName>
</protein>
<keyword evidence="1" id="KW-1133">Transmembrane helix</keyword>
<evidence type="ECO:0000313" key="2">
    <source>
        <dbReference type="EMBL" id="MDQ0484456.1"/>
    </source>
</evidence>
<evidence type="ECO:0000256" key="1">
    <source>
        <dbReference type="SAM" id="Phobius"/>
    </source>
</evidence>
<reference evidence="2" key="1">
    <citation type="submission" date="2023-07" db="EMBL/GenBank/DDBJ databases">
        <title>Genomic Encyclopedia of Type Strains, Phase IV (KMG-IV): sequencing the most valuable type-strain genomes for metagenomic binning, comparative biology and taxonomic classification.</title>
        <authorList>
            <person name="Goeker M."/>
        </authorList>
    </citation>
    <scope>NUCLEOTIDE SEQUENCE [LARGE SCALE GENOMIC DNA]</scope>
    <source>
        <strain evidence="2">JSM 076093</strain>
    </source>
</reference>
<feature type="transmembrane region" description="Helical" evidence="1">
    <location>
        <begin position="12"/>
        <end position="40"/>
    </location>
</feature>
<accession>A0ABU0K518</accession>
<keyword evidence="3" id="KW-1185">Reference proteome</keyword>
<comment type="caution">
    <text evidence="2">The sequence shown here is derived from an EMBL/GenBank/DDBJ whole genome shotgun (WGS) entry which is preliminary data.</text>
</comment>
<dbReference type="EMBL" id="JAUSWM010000008">
    <property type="protein sequence ID" value="MDQ0484456.1"/>
    <property type="molecule type" value="Genomic_DNA"/>
</dbReference>
<evidence type="ECO:0000313" key="3">
    <source>
        <dbReference type="Proteomes" id="UP001226720"/>
    </source>
</evidence>
<dbReference type="RefSeq" id="WP_301551519.1">
    <property type="nucleotide sequence ID" value="NZ_JAQRMZ010000004.1"/>
</dbReference>
<name>A0ABU0K518_9BACL</name>
<dbReference type="GeneID" id="301327034"/>
<gene>
    <name evidence="2" type="ORF">QO000_003440</name>
</gene>
<dbReference type="Proteomes" id="UP001226720">
    <property type="component" value="Unassembled WGS sequence"/>
</dbReference>
<proteinExistence type="predicted"/>
<keyword evidence="1" id="KW-0812">Transmembrane</keyword>
<sequence>MMSNNQGMGMDGVGMMFSLFGILYFAIALFIIVLTIVFIFKAMGFMKRKNAADQEQNELLRQLVSSNTSSRTKNDDPTSH</sequence>
<organism evidence="2 3">
    <name type="scientific">Guptibacillus hwajinpoensis</name>
    <dbReference type="NCBI Taxonomy" id="208199"/>
    <lineage>
        <taxon>Bacteria</taxon>
        <taxon>Bacillati</taxon>
        <taxon>Bacillota</taxon>
        <taxon>Bacilli</taxon>
        <taxon>Bacillales</taxon>
        <taxon>Guptibacillaceae</taxon>
        <taxon>Guptibacillus</taxon>
    </lineage>
</organism>
<keyword evidence="1" id="KW-0472">Membrane</keyword>